<sequence>MTRPGIDDVLPLSPLQEGLLFHARYDQDGTDVYYIQLGVDLDGELDAARLRRAAEALPRRHPNLRAAFLERKSGEPVAVIPRSARLPWTEIDLTALAGSEQAAALTELMAADAAQGFDMTRPPLIRFTLARLGPGRCRLVLTSHHILIDGWSGHMLFRELFALYDNGCDESLLPPAARYRDYLAWLTRQDPEAAREGWRRALAGLDGPTLVAPPELGRAGGPTASIELSLPRELTAALDDLCASQDLRLNTLVQGAWGVLIGSLTGRRDVTVGMTVSGRPPEVAGVGTIVGLLANTVPARIRFDPAEPLSRMLARTQRELSELLVHQYSGLSDIQQATGMRELFDTAAVLENYPTETSLWASPTAGVTVRGITGRDGAHYPLSLLVTPGEELSLRIDHRPDLFDRQAVEAVAARLRRFFETVVADPHSPVSAVDRLPESDRHTVLTVWNDTGRTLPADTIVDLFEATADARGDATALAADGYALTYRELDERANRLAHRLIGLGVRPDEPVGLFAERGLQFAVAALAVLKAGGAYVPLDPSYPVARLELMLADTAAALVLVQPHLVDRLPAGAARTVPLDSPGDTGGTTDRPGLPLGPRHAACVLYTSGSSGVPKGAVIEHQAIVRLAWSPNFVDVATEDVVLNLASPSFDICTTELWTGLLNGARVAAFPPGIPSVAELGAFCREHGVTTAYLPTGLFHEIVDADPDAFKGMRQVVPGGDVLSPALCAALAERQPQLRIVNGYGPTEVSGLSCCHTYDPDGEPAGPIPIGVPTQNCRAYVLGPDLRPVAIGVTGEVYLAGEALGRGYLRRPEQTARTWVANPFDGGRLYRTGDLARWDERGRLRFASREDDQVKVRGFRVEPGEVEAVLGAHPAVAQAAVGVRETAPGDRRLIGYVVPSGDRRAGGDQADAQVEEWRTIYDAVSGTFRHELGEDFTGWDSSYERAPIPLAEMHEWRSARIDRIRELRPRRVLEIGVGRGLLLAKLVPECEQYWGIDFSAPIIEGLREQVDRLPGPRATVELRTLAADQLDGLPTGFFDTVVLNSVAQYFPDHGYLATVIERAMALLVPGGAMFAGDLRNLRTRRSFHTAVRLARAEESAETEVLRRAVEQDVLLDKELLLAPEFFTALGERIEDIGGVDIRLQRGAHHNELTRHRYDVVLHKKAAGAMRSVRDLPRVEWGGRIGTLADLPGLLRESGADGLRITGIPNRRLAGETAAARALRDGRSRSAVTAALREYGTAVDPETVHTAGDRLGFWVGTTWSSTGSGELFDAVLLPAEPAGTHHPVDLLVTTESEDRPLSAHASHPAVSLTAGALGETVLAHLRDRLPSHMVPEAIVVLDEFPLNPNGKLDRRALPAPDLPGGKSGRVPRTPREEILAGLFAEVLGLAEIGIDDGFFDLGGHSLLATRLVSRARAVLGVELRVRDMFEAPTVAELARLCAGAGDARTPLRPRTRPPVLPLSPAQRRLWYLQLLDGVGPAYNMSWSLRLTGALDLPALRAALGDVVRRHESLRTVFPHTGGVPAQVVLETADPELHVVGTTEAELRGGLDAAAAHVFDLSGETPLRTSLFVLGPQTHVLFGAWHHIAGDGWSTAPFFRDLAQAYAARCQDAPPDWSPLPVQYADYTLWLRERLGAEDDPGSVLAGQLAYWRGALAGLPDEIALPADRSRPAVSSHRGDVVTVDWPPALARAVAELGRRSGTTTFMVLQAALAALLHRMGAGTDIPIGSPIAGRTDDALTELVGCFLNTLVLRTDTSGDPTFRELLSRVRETVLAAYDNQDVPFEQLVDTLNPRRSQAHHPLFQVMLTLQNTTRPEFDLPGLRIEPEPVGRATAKLDLSIEFAETPGAAGGLAAVVNYSTDLFDGDSVLSLMDRFRRLLETWTADPEQPIGRADLMDDRERRRLLGGPHPEPGTAGTRTATLPGLFEARAAAAPDAVAVVCEGASLTYGDLDARADRLAGLLTERGVRTESPVALLLPRSLDLVVAVLAVLKAGGAYLPIDPDYPAERIALLTQDARPRVLISAGPLPDGLDGPAASEHVRLDDPAVAAALDGRAAAVPANVRPRGPVPGNAAYVIYTSGSTGTPKGVVVTHRNVTRLFQSTAPLFGFGDTDVWTMFHSYAFDFSVWEMWGALLHGGTLVVVPREITRSPAEFAALVRERRVTVLSQTPSAFDQFARAEAEAPAGEDALRYVVFGGERLHPPRLREWYARHGGNGPVLVNMYGITETTVHVTRQTLDAGMCAEETASPIGEAIADLRVYVLDERMRPVPPGVRGEVYVAGAGLARGYLARPALTAGRFLPDPFGAAGTRMYRSGDVARWRSDGTLEYGGRADDQVKIRGFRIEPGEVGAALAAHPAVDRAEVVVREDRAGVRRLIGYVVPATASAPPSPAALREHAGRALPAHMVPAAVVVLERLPLTVNGKLDRDALPAPDFGSVTTGGAARTPAEVTLTRAVADVLGLPSVGVEDSFFDLGGDSIVSIQLVSRAWAAGLSITPRDVLAQQSVRGLAAVARPVPAEIPGESRPAADSGAAEGAIPATPIIARLAELGGPIDEYNLAMLVRVPAGMRVDELLTALDLMLDRHGVLRSALRRGGDTGADWTLEVGPRGSVRAADLLRRVDVRAADTTVAPGDVPVPGELLEAEFAAAQRGLDPWAGVMVRAVWFDAGADRPGRLLLMAHHVVMDAVSWRVLLRELGTAWDAVHTGVTPALPPVATSFAGWARELAAQAVSPLRTQELPLWTEIVRRPNPPFGSRPLDPDRDTVAAGDGLVLRLGDDRVRSLLSSVPTAFKAGAHDALYTALALAFAHWRGEGGSGLLVDLQGHGRDAIAEGVDCSATVGWLVNVFPAWFDPGALDWDEVRAAGPGLGAAVGRVRDQLRALPDSGLGYGMLRYLNPGTAGTLAAAEPPRVKFNYLGRFTVGDDTGDWAPTGEMSTVMGGGTDPGMRVSHVLESTVYIADHPGHSELTAIWGWLDGVLDGEAVRVLAGHWRTALEAIITRAEADVRAGRVDTGGVTTLGDPRARYGGTP</sequence>
<dbReference type="InterPro" id="IPR045851">
    <property type="entry name" value="AMP-bd_C_sf"/>
</dbReference>
<proteinExistence type="inferred from homology"/>
<dbReference type="CDD" id="cd19540">
    <property type="entry name" value="LCL_NRPS-like"/>
    <property type="match status" value="1"/>
</dbReference>
<evidence type="ECO:0000256" key="6">
    <source>
        <dbReference type="ARBA" id="ARBA00023194"/>
    </source>
</evidence>
<dbReference type="InterPro" id="IPR001242">
    <property type="entry name" value="Condensation_dom"/>
</dbReference>
<dbReference type="FunFam" id="3.40.50.980:FF:000001">
    <property type="entry name" value="Non-ribosomal peptide synthetase"/>
    <property type="match status" value="2"/>
</dbReference>
<dbReference type="Gene3D" id="3.40.50.980">
    <property type="match status" value="2"/>
</dbReference>
<dbReference type="CDD" id="cd19543">
    <property type="entry name" value="DCL_NRPS"/>
    <property type="match status" value="1"/>
</dbReference>
<dbReference type="InParanoid" id="A0A263D007"/>
<evidence type="ECO:0000256" key="2">
    <source>
        <dbReference type="ARBA" id="ARBA00006432"/>
    </source>
</evidence>
<dbReference type="InterPro" id="IPR013217">
    <property type="entry name" value="Methyltransf_12"/>
</dbReference>
<comment type="caution">
    <text evidence="8">The sequence shown here is derived from an EMBL/GenBank/DDBJ whole genome shotgun (WGS) entry which is preliminary data.</text>
</comment>
<dbReference type="GO" id="GO:0009403">
    <property type="term" value="P:toxin biosynthetic process"/>
    <property type="evidence" value="ECO:0007669"/>
    <property type="project" value="UniProtKB-ARBA"/>
</dbReference>
<dbReference type="Pfam" id="PF13193">
    <property type="entry name" value="AMP-binding_C"/>
    <property type="match status" value="1"/>
</dbReference>
<comment type="similarity">
    <text evidence="2">Belongs to the ATP-dependent AMP-binding enzyme family.</text>
</comment>
<dbReference type="OrthoDB" id="2378856at2"/>
<accession>A0A263D007</accession>
<dbReference type="PROSITE" id="PS00012">
    <property type="entry name" value="PHOSPHOPANTETHEINE"/>
    <property type="match status" value="2"/>
</dbReference>
<dbReference type="PANTHER" id="PTHR45527">
    <property type="entry name" value="NONRIBOSOMAL PEPTIDE SYNTHETASE"/>
    <property type="match status" value="1"/>
</dbReference>
<protein>
    <recommendedName>
        <fullName evidence="7">Carrier domain-containing protein</fullName>
    </recommendedName>
</protein>
<dbReference type="Pfam" id="PF08242">
    <property type="entry name" value="Methyltransf_12"/>
    <property type="match status" value="1"/>
</dbReference>
<dbReference type="InterPro" id="IPR010071">
    <property type="entry name" value="AA_adenyl_dom"/>
</dbReference>
<dbReference type="GO" id="GO:0017000">
    <property type="term" value="P:antibiotic biosynthetic process"/>
    <property type="evidence" value="ECO:0007669"/>
    <property type="project" value="UniProtKB-KW"/>
</dbReference>
<name>A0A263D007_9PSEU</name>
<dbReference type="PROSITE" id="PS00455">
    <property type="entry name" value="AMP_BINDING"/>
    <property type="match status" value="2"/>
</dbReference>
<dbReference type="Gene3D" id="3.40.50.150">
    <property type="entry name" value="Vaccinia Virus protein VP39"/>
    <property type="match status" value="1"/>
</dbReference>
<dbReference type="Gene3D" id="3.30.559.30">
    <property type="entry name" value="Nonribosomal peptide synthetase, condensation domain"/>
    <property type="match status" value="3"/>
</dbReference>
<evidence type="ECO:0000313" key="9">
    <source>
        <dbReference type="Proteomes" id="UP000242444"/>
    </source>
</evidence>
<keyword evidence="5" id="KW-0677">Repeat</keyword>
<gene>
    <name evidence="8" type="ORF">CFN78_18200</name>
</gene>
<dbReference type="InterPro" id="IPR009081">
    <property type="entry name" value="PP-bd_ACP"/>
</dbReference>
<dbReference type="InterPro" id="IPR000873">
    <property type="entry name" value="AMP-dep_synth/lig_dom"/>
</dbReference>
<dbReference type="NCBIfam" id="TIGR01733">
    <property type="entry name" value="AA-adenyl-dom"/>
    <property type="match status" value="2"/>
</dbReference>
<keyword evidence="4" id="KW-0597">Phosphoprotein</keyword>
<dbReference type="CDD" id="cd17643">
    <property type="entry name" value="A_NRPS_Cytc1-like"/>
    <property type="match status" value="1"/>
</dbReference>
<dbReference type="Gene3D" id="2.30.38.10">
    <property type="entry name" value="Luciferase, Domain 3"/>
    <property type="match status" value="1"/>
</dbReference>
<dbReference type="Gene3D" id="3.40.50.12780">
    <property type="entry name" value="N-terminal domain of ligase-like"/>
    <property type="match status" value="1"/>
</dbReference>
<dbReference type="FunFam" id="2.30.38.10:FF:000001">
    <property type="entry name" value="Non-ribosomal peptide synthetase PvdI"/>
    <property type="match status" value="1"/>
</dbReference>
<dbReference type="InterPro" id="IPR025110">
    <property type="entry name" value="AMP-bd_C"/>
</dbReference>
<dbReference type="SMART" id="SM00823">
    <property type="entry name" value="PKS_PP"/>
    <property type="match status" value="2"/>
</dbReference>
<dbReference type="Pfam" id="PF00668">
    <property type="entry name" value="Condensation"/>
    <property type="match status" value="3"/>
</dbReference>
<dbReference type="InterPro" id="IPR020806">
    <property type="entry name" value="PKS_PP-bd"/>
</dbReference>
<feature type="domain" description="Carrier" evidence="7">
    <location>
        <begin position="2440"/>
        <end position="2514"/>
    </location>
</feature>
<dbReference type="CDD" id="cd02440">
    <property type="entry name" value="AdoMet_MTases"/>
    <property type="match status" value="1"/>
</dbReference>
<dbReference type="InterPro" id="IPR010060">
    <property type="entry name" value="NRPS_synth"/>
</dbReference>
<dbReference type="InterPro" id="IPR036736">
    <property type="entry name" value="ACP-like_sf"/>
</dbReference>
<evidence type="ECO:0000259" key="7">
    <source>
        <dbReference type="PROSITE" id="PS50075"/>
    </source>
</evidence>
<dbReference type="PANTHER" id="PTHR45527:SF14">
    <property type="entry name" value="PLIPASTATIN SYNTHASE SUBUNIT B"/>
    <property type="match status" value="1"/>
</dbReference>
<dbReference type="SUPFAM" id="SSF52777">
    <property type="entry name" value="CoA-dependent acyltransferases"/>
    <property type="match status" value="6"/>
</dbReference>
<dbReference type="FunFam" id="1.10.1200.10:FF:000005">
    <property type="entry name" value="Nonribosomal peptide synthetase 1"/>
    <property type="match status" value="1"/>
</dbReference>
<keyword evidence="9" id="KW-1185">Reference proteome</keyword>
<evidence type="ECO:0000256" key="4">
    <source>
        <dbReference type="ARBA" id="ARBA00022553"/>
    </source>
</evidence>
<dbReference type="RefSeq" id="WP_094864046.1">
    <property type="nucleotide sequence ID" value="NZ_NKYE01000011.1"/>
</dbReference>
<evidence type="ECO:0000313" key="8">
    <source>
        <dbReference type="EMBL" id="OZM71763.1"/>
    </source>
</evidence>
<dbReference type="SUPFAM" id="SSF53335">
    <property type="entry name" value="S-adenosyl-L-methionine-dependent methyltransferases"/>
    <property type="match status" value="1"/>
</dbReference>
<keyword evidence="3" id="KW-0596">Phosphopantetheine</keyword>
<dbReference type="EMBL" id="NKYE01000011">
    <property type="protein sequence ID" value="OZM71763.1"/>
    <property type="molecule type" value="Genomic_DNA"/>
</dbReference>
<dbReference type="FunCoup" id="A0A263D007">
    <property type="interactions" value="3"/>
</dbReference>
<dbReference type="GO" id="GO:0005829">
    <property type="term" value="C:cytosol"/>
    <property type="evidence" value="ECO:0007669"/>
    <property type="project" value="TreeGrafter"/>
</dbReference>
<dbReference type="GO" id="GO:0043041">
    <property type="term" value="P:amino acid activation for nonribosomal peptide biosynthetic process"/>
    <property type="evidence" value="ECO:0007669"/>
    <property type="project" value="TreeGrafter"/>
</dbReference>
<dbReference type="Proteomes" id="UP000242444">
    <property type="component" value="Unassembled WGS sequence"/>
</dbReference>
<dbReference type="Gene3D" id="3.30.300.30">
    <property type="match status" value="3"/>
</dbReference>
<evidence type="ECO:0000256" key="5">
    <source>
        <dbReference type="ARBA" id="ARBA00022737"/>
    </source>
</evidence>
<dbReference type="GO" id="GO:0003824">
    <property type="term" value="F:catalytic activity"/>
    <property type="evidence" value="ECO:0007669"/>
    <property type="project" value="UniProtKB-KW"/>
</dbReference>
<dbReference type="Gene3D" id="1.10.1200.10">
    <property type="entry name" value="ACP-like"/>
    <property type="match status" value="2"/>
</dbReference>
<comment type="cofactor">
    <cofactor evidence="1">
        <name>pantetheine 4'-phosphate</name>
        <dbReference type="ChEBI" id="CHEBI:47942"/>
    </cofactor>
</comment>
<dbReference type="Pfam" id="PF00501">
    <property type="entry name" value="AMP-binding"/>
    <property type="match status" value="2"/>
</dbReference>
<dbReference type="InterPro" id="IPR029063">
    <property type="entry name" value="SAM-dependent_MTases_sf"/>
</dbReference>
<dbReference type="InterPro" id="IPR042099">
    <property type="entry name" value="ANL_N_sf"/>
</dbReference>
<dbReference type="Pfam" id="PF00550">
    <property type="entry name" value="PP-binding"/>
    <property type="match status" value="2"/>
</dbReference>
<dbReference type="SUPFAM" id="SSF47336">
    <property type="entry name" value="ACP-like"/>
    <property type="match status" value="2"/>
</dbReference>
<evidence type="ECO:0000256" key="3">
    <source>
        <dbReference type="ARBA" id="ARBA00022450"/>
    </source>
</evidence>
<feature type="domain" description="Carrier" evidence="7">
    <location>
        <begin position="1369"/>
        <end position="1444"/>
    </location>
</feature>
<dbReference type="GO" id="GO:0008610">
    <property type="term" value="P:lipid biosynthetic process"/>
    <property type="evidence" value="ECO:0007669"/>
    <property type="project" value="UniProtKB-ARBA"/>
</dbReference>
<reference evidence="8 9" key="1">
    <citation type="submission" date="2017-07" db="EMBL/GenBank/DDBJ databases">
        <title>Amycolatopsis antarcticus sp. nov., isolated from the surface of an Antarcticus brown macroalga.</title>
        <authorList>
            <person name="Wang J."/>
            <person name="Leiva S."/>
            <person name="Huang J."/>
            <person name="Huang Y."/>
        </authorList>
    </citation>
    <scope>NUCLEOTIDE SEQUENCE [LARGE SCALE GENOMIC DNA]</scope>
    <source>
        <strain evidence="8 9">AU-G6</strain>
    </source>
</reference>
<organism evidence="8 9">
    <name type="scientific">Amycolatopsis antarctica</name>
    <dbReference type="NCBI Taxonomy" id="1854586"/>
    <lineage>
        <taxon>Bacteria</taxon>
        <taxon>Bacillati</taxon>
        <taxon>Actinomycetota</taxon>
        <taxon>Actinomycetes</taxon>
        <taxon>Pseudonocardiales</taxon>
        <taxon>Pseudonocardiaceae</taxon>
        <taxon>Amycolatopsis</taxon>
    </lineage>
</organism>
<dbReference type="NCBIfam" id="TIGR01720">
    <property type="entry name" value="NRPS-para261"/>
    <property type="match status" value="1"/>
</dbReference>
<dbReference type="SUPFAM" id="SSF56801">
    <property type="entry name" value="Acetyl-CoA synthetase-like"/>
    <property type="match status" value="2"/>
</dbReference>
<dbReference type="InterPro" id="IPR020845">
    <property type="entry name" value="AMP-binding_CS"/>
</dbReference>
<dbReference type="PROSITE" id="PS50075">
    <property type="entry name" value="CARRIER"/>
    <property type="match status" value="2"/>
</dbReference>
<keyword evidence="6" id="KW-0045">Antibiotic biosynthesis</keyword>
<dbReference type="FunFam" id="3.40.50.12780:FF:000012">
    <property type="entry name" value="Non-ribosomal peptide synthetase"/>
    <property type="match status" value="1"/>
</dbReference>
<dbReference type="Gene3D" id="3.30.559.10">
    <property type="entry name" value="Chloramphenicol acetyltransferase-like domain"/>
    <property type="match status" value="3"/>
</dbReference>
<dbReference type="GO" id="GO:0031177">
    <property type="term" value="F:phosphopantetheine binding"/>
    <property type="evidence" value="ECO:0007669"/>
    <property type="project" value="InterPro"/>
</dbReference>
<dbReference type="FunFam" id="3.40.50.980:FF:000002">
    <property type="entry name" value="Enterobactin synthetase component F"/>
    <property type="match status" value="1"/>
</dbReference>
<dbReference type="InterPro" id="IPR006162">
    <property type="entry name" value="Ppantetheine_attach_site"/>
</dbReference>
<dbReference type="FunFam" id="3.30.300.30:FF:000010">
    <property type="entry name" value="Enterobactin synthetase component F"/>
    <property type="match status" value="1"/>
</dbReference>
<evidence type="ECO:0000256" key="1">
    <source>
        <dbReference type="ARBA" id="ARBA00001957"/>
    </source>
</evidence>
<dbReference type="InterPro" id="IPR023213">
    <property type="entry name" value="CAT-like_dom_sf"/>
</dbReference>